<name>V4SVH9_CITCL</name>
<accession>V4SVH9</accession>
<dbReference type="EMBL" id="KI536799">
    <property type="protein sequence ID" value="ESR44777.1"/>
    <property type="molecule type" value="Genomic_DNA"/>
</dbReference>
<sequence>MMTKPKMPTLKTAESRPSGVRKLISSEFRRRPTDNLNLPEPRMRYENGLLRCMLVLLDGFSQFGKI</sequence>
<dbReference type="KEGG" id="cic:CICLE_v10003073mg"/>
<protein>
    <submittedName>
        <fullName evidence="2">Uncharacterized protein</fullName>
    </submittedName>
</protein>
<organism evidence="2 3">
    <name type="scientific">Citrus clementina</name>
    <name type="common">Clementine</name>
    <name type="synonym">Citrus deliciosa x Citrus sinensis</name>
    <dbReference type="NCBI Taxonomy" id="85681"/>
    <lineage>
        <taxon>Eukaryota</taxon>
        <taxon>Viridiplantae</taxon>
        <taxon>Streptophyta</taxon>
        <taxon>Embryophyta</taxon>
        <taxon>Tracheophyta</taxon>
        <taxon>Spermatophyta</taxon>
        <taxon>Magnoliopsida</taxon>
        <taxon>eudicotyledons</taxon>
        <taxon>Gunneridae</taxon>
        <taxon>Pentapetalae</taxon>
        <taxon>rosids</taxon>
        <taxon>malvids</taxon>
        <taxon>Sapindales</taxon>
        <taxon>Rutaceae</taxon>
        <taxon>Aurantioideae</taxon>
        <taxon>Citrus</taxon>
    </lineage>
</organism>
<evidence type="ECO:0000313" key="3">
    <source>
        <dbReference type="Proteomes" id="UP000030687"/>
    </source>
</evidence>
<gene>
    <name evidence="2" type="ORF">CICLE_v10003073mg</name>
</gene>
<keyword evidence="3" id="KW-1185">Reference proteome</keyword>
<reference evidence="2 3" key="1">
    <citation type="submission" date="2013-10" db="EMBL/GenBank/DDBJ databases">
        <authorList>
            <consortium name="International Citrus Genome Consortium"/>
            <person name="Jenkins J."/>
            <person name="Schmutz J."/>
            <person name="Prochnik S."/>
            <person name="Rokhsar D."/>
            <person name="Gmitter F."/>
            <person name="Ollitrault P."/>
            <person name="Machado M."/>
            <person name="Talon M."/>
            <person name="Wincker P."/>
            <person name="Jaillon O."/>
            <person name="Morgante M."/>
        </authorList>
    </citation>
    <scope>NUCLEOTIDE SEQUENCE</scope>
    <source>
        <strain evidence="3">cv. Clemenules</strain>
    </source>
</reference>
<feature type="region of interest" description="Disordered" evidence="1">
    <location>
        <begin position="1"/>
        <end position="21"/>
    </location>
</feature>
<evidence type="ECO:0000256" key="1">
    <source>
        <dbReference type="SAM" id="MobiDB-lite"/>
    </source>
</evidence>
<proteinExistence type="predicted"/>
<evidence type="ECO:0000313" key="2">
    <source>
        <dbReference type="EMBL" id="ESR44777.1"/>
    </source>
</evidence>
<dbReference type="AlphaFoldDB" id="V4SVH9"/>
<dbReference type="InParanoid" id="V4SVH9"/>
<dbReference type="Gramene" id="ESR44777">
    <property type="protein sequence ID" value="ESR44777"/>
    <property type="gene ID" value="CICLE_v10003073mg"/>
</dbReference>
<dbReference type="Proteomes" id="UP000030687">
    <property type="component" value="Unassembled WGS sequence"/>
</dbReference>